<dbReference type="STRING" id="357750.A0A2S6BWW2"/>
<feature type="region of interest" description="Disordered" evidence="1">
    <location>
        <begin position="230"/>
        <end position="257"/>
    </location>
</feature>
<feature type="compositionally biased region" description="Polar residues" evidence="1">
    <location>
        <begin position="103"/>
        <end position="115"/>
    </location>
</feature>
<dbReference type="EMBL" id="PNEN01001729">
    <property type="protein sequence ID" value="PPJ51970.1"/>
    <property type="molecule type" value="Genomic_DNA"/>
</dbReference>
<dbReference type="Gene3D" id="3.30.40.10">
    <property type="entry name" value="Zinc/RING finger domain, C3HC4 (zinc finger)"/>
    <property type="match status" value="1"/>
</dbReference>
<gene>
    <name evidence="2" type="ORF">CBER1_10086</name>
</gene>
<protein>
    <recommendedName>
        <fullName evidence="4">PHD-type domain-containing protein</fullName>
    </recommendedName>
</protein>
<keyword evidence="3" id="KW-1185">Reference proteome</keyword>
<reference evidence="3" key="1">
    <citation type="journal article" date="2017" name="bioRxiv">
        <title>Conservation of a gene cluster reveals novel cercosporin biosynthetic mechanisms and extends production to the genus Colletotrichum.</title>
        <authorList>
            <person name="de Jonge R."/>
            <person name="Ebert M.K."/>
            <person name="Huitt-Roehl C.R."/>
            <person name="Pal P."/>
            <person name="Suttle J.C."/>
            <person name="Spanner R.E."/>
            <person name="Neubauer J.D."/>
            <person name="Jurick W.M.II."/>
            <person name="Stott K.A."/>
            <person name="Secor G.A."/>
            <person name="Thomma B.P.H.J."/>
            <person name="Van de Peer Y."/>
            <person name="Townsend C.A."/>
            <person name="Bolton M.D."/>
        </authorList>
    </citation>
    <scope>NUCLEOTIDE SEQUENCE [LARGE SCALE GENOMIC DNA]</scope>
    <source>
        <strain evidence="3">CBS538.71</strain>
    </source>
</reference>
<dbReference type="Proteomes" id="UP000237631">
    <property type="component" value="Unassembled WGS sequence"/>
</dbReference>
<feature type="compositionally biased region" description="Basic and acidic residues" evidence="1">
    <location>
        <begin position="28"/>
        <end position="45"/>
    </location>
</feature>
<accession>A0A2S6BWW2</accession>
<evidence type="ECO:0008006" key="4">
    <source>
        <dbReference type="Google" id="ProtNLM"/>
    </source>
</evidence>
<feature type="region of interest" description="Disordered" evidence="1">
    <location>
        <begin position="1"/>
        <end position="59"/>
    </location>
</feature>
<dbReference type="AlphaFoldDB" id="A0A2S6BWW2"/>
<evidence type="ECO:0000256" key="1">
    <source>
        <dbReference type="SAM" id="MobiDB-lite"/>
    </source>
</evidence>
<dbReference type="SUPFAM" id="SSF57903">
    <property type="entry name" value="FYVE/PHD zinc finger"/>
    <property type="match status" value="1"/>
</dbReference>
<name>A0A2S6BWW2_9PEZI</name>
<sequence>MTSQKDDERDPASPVLAETPKTKNIRPARKETMDEKVGVHDHTEHLSSGFRRGSTVPTHTPITRDVLWRLPSRALEVVDNNPDDRNYSPSSKKLPPSRRTLATGRSDNANMTSTEDAPLPAPRQEDENRSIVPGAPALRSRHPLHPKPCWLSRRYDDYDPDGSVYDTGLCKDNCADPATEEMIHCNGEVCYRGGGWFHLHCVYFKSAPPMPDSRKWFCFICRDALDSGKSSNGLVPSDEELVQKRKDGKGKGRRLGDDLVWEMKK</sequence>
<comment type="caution">
    <text evidence="2">The sequence shown here is derived from an EMBL/GenBank/DDBJ whole genome shotgun (WGS) entry which is preliminary data.</text>
</comment>
<dbReference type="OrthoDB" id="10388462at2759"/>
<organism evidence="2 3">
    <name type="scientific">Cercospora berteroae</name>
    <dbReference type="NCBI Taxonomy" id="357750"/>
    <lineage>
        <taxon>Eukaryota</taxon>
        <taxon>Fungi</taxon>
        <taxon>Dikarya</taxon>
        <taxon>Ascomycota</taxon>
        <taxon>Pezizomycotina</taxon>
        <taxon>Dothideomycetes</taxon>
        <taxon>Dothideomycetidae</taxon>
        <taxon>Mycosphaerellales</taxon>
        <taxon>Mycosphaerellaceae</taxon>
        <taxon>Cercospora</taxon>
    </lineage>
</organism>
<evidence type="ECO:0000313" key="2">
    <source>
        <dbReference type="EMBL" id="PPJ51970.1"/>
    </source>
</evidence>
<feature type="compositionally biased region" description="Basic and acidic residues" evidence="1">
    <location>
        <begin position="1"/>
        <end position="11"/>
    </location>
</feature>
<proteinExistence type="predicted"/>
<feature type="region of interest" description="Disordered" evidence="1">
    <location>
        <begin position="78"/>
        <end position="140"/>
    </location>
</feature>
<evidence type="ECO:0000313" key="3">
    <source>
        <dbReference type="Proteomes" id="UP000237631"/>
    </source>
</evidence>
<dbReference type="InterPro" id="IPR011011">
    <property type="entry name" value="Znf_FYVE_PHD"/>
</dbReference>
<dbReference type="InterPro" id="IPR013083">
    <property type="entry name" value="Znf_RING/FYVE/PHD"/>
</dbReference>